<comment type="subcellular location">
    <subcellularLocation>
        <location evidence="1">Membrane</location>
        <topology evidence="1">Multi-pass membrane protein</topology>
    </subcellularLocation>
</comment>
<evidence type="ECO:0000256" key="4">
    <source>
        <dbReference type="ARBA" id="ARBA00022989"/>
    </source>
</evidence>
<feature type="transmembrane region" description="Helical" evidence="8">
    <location>
        <begin position="72"/>
        <end position="93"/>
    </location>
</feature>
<keyword evidence="6 8" id="KW-0472">Membrane</keyword>
<reference evidence="10 11" key="1">
    <citation type="submission" date="2021-03" db="EMBL/GenBank/DDBJ databases">
        <title>Genome sequencing of Marinobacter sp. LPB0319.</title>
        <authorList>
            <person name="Kim J."/>
        </authorList>
    </citation>
    <scope>NUCLEOTIDE SEQUENCE [LARGE SCALE GENOMIC DNA]</scope>
    <source>
        <strain evidence="10 11">LPB0319</strain>
    </source>
</reference>
<feature type="transmembrane region" description="Helical" evidence="8">
    <location>
        <begin position="12"/>
        <end position="36"/>
    </location>
</feature>
<organism evidence="10 11">
    <name type="scientific">Marinobacter salinisoli</name>
    <dbReference type="NCBI Taxonomy" id="2769486"/>
    <lineage>
        <taxon>Bacteria</taxon>
        <taxon>Pseudomonadati</taxon>
        <taxon>Pseudomonadota</taxon>
        <taxon>Gammaproteobacteria</taxon>
        <taxon>Pseudomonadales</taxon>
        <taxon>Marinobacteraceae</taxon>
        <taxon>Marinobacter</taxon>
    </lineage>
</organism>
<keyword evidence="5" id="KW-0406">Ion transport</keyword>
<dbReference type="InterPro" id="IPR013099">
    <property type="entry name" value="K_chnl_dom"/>
</dbReference>
<keyword evidence="3 8" id="KW-0812">Transmembrane</keyword>
<protein>
    <submittedName>
        <fullName evidence="10">Two pore domain potassium channel family protein</fullName>
    </submittedName>
</protein>
<evidence type="ECO:0000256" key="3">
    <source>
        <dbReference type="ARBA" id="ARBA00022692"/>
    </source>
</evidence>
<proteinExistence type="predicted"/>
<dbReference type="Pfam" id="PF07885">
    <property type="entry name" value="Ion_trans_2"/>
    <property type="match status" value="1"/>
</dbReference>
<feature type="domain" description="Potassium channel" evidence="9">
    <location>
        <begin position="27"/>
        <end position="94"/>
    </location>
</feature>
<dbReference type="PANTHER" id="PTHR11003:SF345">
    <property type="entry name" value="TWIK FAMILY OF POTASSIUM CHANNELS PROTEIN 18"/>
    <property type="match status" value="1"/>
</dbReference>
<keyword evidence="4 8" id="KW-1133">Transmembrane helix</keyword>
<dbReference type="InterPro" id="IPR003280">
    <property type="entry name" value="2pore_dom_K_chnl"/>
</dbReference>
<evidence type="ECO:0000313" key="11">
    <source>
        <dbReference type="Proteomes" id="UP000663555"/>
    </source>
</evidence>
<dbReference type="SUPFAM" id="SSF81324">
    <property type="entry name" value="Voltage-gated potassium channels"/>
    <property type="match status" value="1"/>
</dbReference>
<evidence type="ECO:0000256" key="1">
    <source>
        <dbReference type="ARBA" id="ARBA00004141"/>
    </source>
</evidence>
<sequence>MKFTLDFLDAFLTIAWLTLPLLGSFTCVVAGLGLVVGRIENWTPFNALYWSFITASTVGFGDIRPSQKPSKILAVVIAFVGLMFTGIVIAIAVESATYAFDRNVDIHKLTRPVGP</sequence>
<dbReference type="GO" id="GO:0034220">
    <property type="term" value="P:monoatomic ion transmembrane transport"/>
    <property type="evidence" value="ECO:0007669"/>
    <property type="project" value="UniProtKB-KW"/>
</dbReference>
<dbReference type="Gene3D" id="1.10.287.70">
    <property type="match status" value="1"/>
</dbReference>
<dbReference type="Proteomes" id="UP000663555">
    <property type="component" value="Chromosome"/>
</dbReference>
<accession>A0ABX7MME3</accession>
<keyword evidence="11" id="KW-1185">Reference proteome</keyword>
<gene>
    <name evidence="10" type="ORF">LPB19_08655</name>
</gene>
<evidence type="ECO:0000256" key="5">
    <source>
        <dbReference type="ARBA" id="ARBA00023065"/>
    </source>
</evidence>
<keyword evidence="7 10" id="KW-0407">Ion channel</keyword>
<dbReference type="RefSeq" id="WP_206642534.1">
    <property type="nucleotide sequence ID" value="NZ_CP071247.1"/>
</dbReference>
<keyword evidence="2" id="KW-0813">Transport</keyword>
<evidence type="ECO:0000313" key="10">
    <source>
        <dbReference type="EMBL" id="QSP93309.1"/>
    </source>
</evidence>
<evidence type="ECO:0000256" key="2">
    <source>
        <dbReference type="ARBA" id="ARBA00022448"/>
    </source>
</evidence>
<evidence type="ECO:0000256" key="6">
    <source>
        <dbReference type="ARBA" id="ARBA00023136"/>
    </source>
</evidence>
<evidence type="ECO:0000256" key="8">
    <source>
        <dbReference type="SAM" id="Phobius"/>
    </source>
</evidence>
<evidence type="ECO:0000259" key="9">
    <source>
        <dbReference type="Pfam" id="PF07885"/>
    </source>
</evidence>
<name>A0ABX7MME3_9GAMM</name>
<dbReference type="PANTHER" id="PTHR11003">
    <property type="entry name" value="POTASSIUM CHANNEL, SUBFAMILY K"/>
    <property type="match status" value="1"/>
</dbReference>
<evidence type="ECO:0000256" key="7">
    <source>
        <dbReference type="ARBA" id="ARBA00023303"/>
    </source>
</evidence>
<dbReference type="EMBL" id="CP071247">
    <property type="protein sequence ID" value="QSP93309.1"/>
    <property type="molecule type" value="Genomic_DNA"/>
</dbReference>